<proteinExistence type="predicted"/>
<dbReference type="AlphaFoldDB" id="A0A975FJL3"/>
<reference evidence="1" key="1">
    <citation type="submission" date="2020-06" db="EMBL/GenBank/DDBJ databases">
        <title>Complete genome sequence of Candidatus Phytoplasma luffae NCHU2019.</title>
        <authorList>
            <person name="Cho S.-T."/>
            <person name="Tan C.-M."/>
            <person name="Li J.-R."/>
            <person name="Chien Y.-Y."/>
            <person name="Chiu Y.-C."/>
            <person name="Yang J.-Y."/>
            <person name="Kuo C.-H."/>
        </authorList>
    </citation>
    <scope>NUCLEOTIDE SEQUENCE</scope>
    <source>
        <strain evidence="1">NCHU2019</strain>
    </source>
</reference>
<dbReference type="KEGG" id="pluf:LFWB_6810"/>
<gene>
    <name evidence="1" type="ORF">LFWB_6810</name>
</gene>
<accession>A0A975FJL3</accession>
<organism evidence="1 2">
    <name type="scientific">Loofah witches'-broom phytoplasma</name>
    <dbReference type="NCBI Taxonomy" id="35773"/>
    <lineage>
        <taxon>Bacteria</taxon>
        <taxon>Bacillati</taxon>
        <taxon>Mycoplasmatota</taxon>
        <taxon>Mollicutes</taxon>
        <taxon>Acholeplasmatales</taxon>
        <taxon>Acholeplasmataceae</taxon>
        <taxon>Candidatus Phytoplasma</taxon>
        <taxon>16SrVIII (Loofah witches'-broom group)</taxon>
    </lineage>
</organism>
<evidence type="ECO:0000313" key="2">
    <source>
        <dbReference type="Proteomes" id="UP000672038"/>
    </source>
</evidence>
<dbReference type="EMBL" id="CP054393">
    <property type="protein sequence ID" value="QTX03234.1"/>
    <property type="molecule type" value="Genomic_DNA"/>
</dbReference>
<keyword evidence="2" id="KW-1185">Reference proteome</keyword>
<protein>
    <submittedName>
        <fullName evidence="1">Uncharacterized protein</fullName>
    </submittedName>
</protein>
<sequence length="45" mass="5325">MENNVPINIFDVANYIIDRIPNITNMKLQKLIYYSQKLFVSSCFI</sequence>
<name>A0A975FJL3_LOWBP</name>
<evidence type="ECO:0000313" key="1">
    <source>
        <dbReference type="EMBL" id="QTX03234.1"/>
    </source>
</evidence>
<dbReference type="Proteomes" id="UP000672038">
    <property type="component" value="Chromosome"/>
</dbReference>